<dbReference type="Gene3D" id="2.40.50.140">
    <property type="entry name" value="Nucleic acid-binding proteins"/>
    <property type="match status" value="1"/>
</dbReference>
<dbReference type="GO" id="GO:0016020">
    <property type="term" value="C:membrane"/>
    <property type="evidence" value="ECO:0007669"/>
    <property type="project" value="UniProtKB-SubCell"/>
</dbReference>
<accession>A0A292GSF9</accession>
<keyword evidence="3 6" id="KW-1133">Transmembrane helix</keyword>
<dbReference type="Pfam" id="PF25145">
    <property type="entry name" value="NfeD1b_N"/>
    <property type="match status" value="1"/>
</dbReference>
<reference evidence="10" key="1">
    <citation type="submission" date="2016-07" db="EMBL/GenBank/DDBJ databases">
        <title>Genomics reveals synergistic degradation of pyrene by five bacteria in a mangrove sediment-derived bacterial consortium.</title>
        <authorList>
            <person name="Wanapaisan P."/>
            <person name="Vejarano F."/>
            <person name="Chakraborty J."/>
            <person name="Shintani M."/>
            <person name="Muangchinda C."/>
            <person name="Laothamteep N."/>
            <person name="Suzuki-Minakuchi C."/>
            <person name="Inoue K."/>
            <person name="Nojiri H."/>
            <person name="Pinyakong O."/>
        </authorList>
    </citation>
    <scope>NUCLEOTIDE SEQUENCE</scope>
    <source>
        <strain evidence="10">PW1</strain>
    </source>
</reference>
<evidence type="ECO:0000256" key="3">
    <source>
        <dbReference type="ARBA" id="ARBA00022989"/>
    </source>
</evidence>
<organism evidence="10">
    <name type="scientific">Ochrobactrum sp. PW1</name>
    <dbReference type="NCBI Taxonomy" id="1882222"/>
    <lineage>
        <taxon>Bacteria</taxon>
        <taxon>Pseudomonadati</taxon>
        <taxon>Pseudomonadota</taxon>
        <taxon>Alphaproteobacteria</taxon>
        <taxon>Hyphomicrobiales</taxon>
        <taxon>Brucellaceae</taxon>
        <taxon>Brucella/Ochrobactrum group</taxon>
        <taxon>Ochrobactrum</taxon>
    </lineage>
</organism>
<evidence type="ECO:0000256" key="5">
    <source>
        <dbReference type="SAM" id="MobiDB-lite"/>
    </source>
</evidence>
<name>A0A292GSF9_9HYPH</name>
<evidence type="ECO:0000313" key="10">
    <source>
        <dbReference type="EMBL" id="BBA74449.1"/>
    </source>
</evidence>
<feature type="transmembrane region" description="Helical" evidence="6">
    <location>
        <begin position="6"/>
        <end position="29"/>
    </location>
</feature>
<dbReference type="InterPro" id="IPR029045">
    <property type="entry name" value="ClpP/crotonase-like_dom_sf"/>
</dbReference>
<keyword evidence="2 6" id="KW-0812">Transmembrane</keyword>
<evidence type="ECO:0000259" key="8">
    <source>
        <dbReference type="Pfam" id="PF24961"/>
    </source>
</evidence>
<dbReference type="Pfam" id="PF24961">
    <property type="entry name" value="NfeD_membrane"/>
    <property type="match status" value="1"/>
</dbReference>
<dbReference type="SUPFAM" id="SSF141322">
    <property type="entry name" value="NfeD domain-like"/>
    <property type="match status" value="1"/>
</dbReference>
<feature type="domain" description="NfeD integral membrane" evidence="8">
    <location>
        <begin position="266"/>
        <end position="380"/>
    </location>
</feature>
<feature type="transmembrane region" description="Helical" evidence="6">
    <location>
        <begin position="296"/>
        <end position="323"/>
    </location>
</feature>
<comment type="subcellular location">
    <subcellularLocation>
        <location evidence="1">Membrane</location>
        <topology evidence="1">Multi-pass membrane protein</topology>
    </subcellularLocation>
</comment>
<proteinExistence type="predicted"/>
<evidence type="ECO:0000259" key="9">
    <source>
        <dbReference type="Pfam" id="PF25145"/>
    </source>
</evidence>
<dbReference type="SUPFAM" id="SSF52096">
    <property type="entry name" value="ClpP/crotonase"/>
    <property type="match status" value="1"/>
</dbReference>
<dbReference type="PANTHER" id="PTHR33507:SF4">
    <property type="entry name" value="NODULATION COMPETITIVENESS PROTEIN NFED"/>
    <property type="match status" value="1"/>
</dbReference>
<dbReference type="FunFam" id="3.90.226.10:FF:000089">
    <property type="entry name" value="Membrane-bound serine protease"/>
    <property type="match status" value="1"/>
</dbReference>
<feature type="transmembrane region" description="Helical" evidence="6">
    <location>
        <begin position="360"/>
        <end position="383"/>
    </location>
</feature>
<dbReference type="InterPro" id="IPR056739">
    <property type="entry name" value="NfeD_membrane"/>
</dbReference>
<sequence length="455" mass="47132">MGQAIARLIGVGRTLVCLLLLAIPFTLTISTSFAQDRRPTAVVMIVDGAIGPATAAYLGDGFEQAREQGAELVMIEMDTPGGLDTSMRQIIRDILAMPMPVVVYVHPSGARAASAGTYIAYAAHISAMTPGTNLGAATPIQLGATGGSGEDREEAKEKPQPANTGERKAVNDAVAYIRSLAELRGRNVEWAEEAVRGAASLSAQSALEKNVIDLIATDRASLLRQIDGKVVMIGGKARTIRTEGIRIIVVKPGFGDRVLATITDPNIALILMMVGVYGLLFEFLNPGSMVPGTVGAISLLVGLYALAALPVDLAGGALILLGLALMVGEAFAPSFGILGIGGLIAFVLGAALLIDTDVAAFQVSASVIAALAVAGVLVIGVTARLGIRAQRMRVETGEQGMIGLHGEVLDWAGRCGHVLAHGERWVATGPENLECGALVVVEGIRGLQLQVARPS</sequence>
<protein>
    <submittedName>
        <fullName evidence="10">Uncharacterized protein</fullName>
    </submittedName>
</protein>
<evidence type="ECO:0000256" key="4">
    <source>
        <dbReference type="ARBA" id="ARBA00023136"/>
    </source>
</evidence>
<feature type="transmembrane region" description="Helical" evidence="6">
    <location>
        <begin position="335"/>
        <end position="354"/>
    </location>
</feature>
<dbReference type="CDD" id="cd07020">
    <property type="entry name" value="Clp_protease_NfeD_1"/>
    <property type="match status" value="1"/>
</dbReference>
<dbReference type="InterPro" id="IPR002810">
    <property type="entry name" value="NfeD-like_C"/>
</dbReference>
<feature type="region of interest" description="Disordered" evidence="5">
    <location>
        <begin position="138"/>
        <end position="167"/>
    </location>
</feature>
<feature type="transmembrane region" description="Helical" evidence="6">
    <location>
        <begin position="267"/>
        <end position="284"/>
    </location>
</feature>
<feature type="domain" description="NfeD-like C-terminal" evidence="7">
    <location>
        <begin position="399"/>
        <end position="452"/>
    </location>
</feature>
<dbReference type="Pfam" id="PF01957">
    <property type="entry name" value="NfeD"/>
    <property type="match status" value="1"/>
</dbReference>
<evidence type="ECO:0000256" key="2">
    <source>
        <dbReference type="ARBA" id="ARBA00022692"/>
    </source>
</evidence>
<evidence type="ECO:0000256" key="1">
    <source>
        <dbReference type="ARBA" id="ARBA00004141"/>
    </source>
</evidence>
<dbReference type="Gene3D" id="3.90.226.10">
    <property type="entry name" value="2-enoyl-CoA Hydratase, Chain A, domain 1"/>
    <property type="match status" value="1"/>
</dbReference>
<dbReference type="EMBL" id="LC171369">
    <property type="protein sequence ID" value="BBA74449.1"/>
    <property type="molecule type" value="Genomic_DNA"/>
</dbReference>
<dbReference type="AlphaFoldDB" id="A0A292GSF9"/>
<dbReference type="PANTHER" id="PTHR33507">
    <property type="entry name" value="INNER MEMBRANE PROTEIN YBBJ"/>
    <property type="match status" value="1"/>
</dbReference>
<evidence type="ECO:0000256" key="6">
    <source>
        <dbReference type="SAM" id="Phobius"/>
    </source>
</evidence>
<evidence type="ECO:0000259" key="7">
    <source>
        <dbReference type="Pfam" id="PF01957"/>
    </source>
</evidence>
<feature type="domain" description="NfeD1b N-terminal" evidence="9">
    <location>
        <begin position="46"/>
        <end position="168"/>
    </location>
</feature>
<keyword evidence="4 6" id="KW-0472">Membrane</keyword>
<feature type="compositionally biased region" description="Basic and acidic residues" evidence="5">
    <location>
        <begin position="149"/>
        <end position="167"/>
    </location>
</feature>
<dbReference type="InterPro" id="IPR012340">
    <property type="entry name" value="NA-bd_OB-fold"/>
</dbReference>
<dbReference type="InterPro" id="IPR052165">
    <property type="entry name" value="Membrane_assoc_protease"/>
</dbReference>
<dbReference type="InterPro" id="IPR056738">
    <property type="entry name" value="NfeD1b_N"/>
</dbReference>